<dbReference type="GO" id="GO:0042802">
    <property type="term" value="F:identical protein binding"/>
    <property type="evidence" value="ECO:0007669"/>
    <property type="project" value="UniProtKB-ARBA"/>
</dbReference>
<evidence type="ECO:0000256" key="10">
    <source>
        <dbReference type="ARBA" id="ARBA00023242"/>
    </source>
</evidence>
<name>A0AAV2PPD0_MEGNR</name>
<evidence type="ECO:0000259" key="12">
    <source>
        <dbReference type="PROSITE" id="PS50157"/>
    </source>
</evidence>
<evidence type="ECO:0000256" key="5">
    <source>
        <dbReference type="ARBA" id="ARBA00022771"/>
    </source>
</evidence>
<evidence type="ECO:0000256" key="3">
    <source>
        <dbReference type="ARBA" id="ARBA00022723"/>
    </source>
</evidence>
<dbReference type="SUPFAM" id="SSF57667">
    <property type="entry name" value="beta-beta-alpha zinc fingers"/>
    <property type="match status" value="1"/>
</dbReference>
<evidence type="ECO:0000256" key="4">
    <source>
        <dbReference type="ARBA" id="ARBA00022737"/>
    </source>
</evidence>
<keyword evidence="8" id="KW-0238">DNA-binding</keyword>
<dbReference type="PROSITE" id="PS50157">
    <property type="entry name" value="ZINC_FINGER_C2H2_2"/>
    <property type="match status" value="1"/>
</dbReference>
<keyword evidence="7" id="KW-0805">Transcription regulation</keyword>
<dbReference type="GO" id="GO:0008270">
    <property type="term" value="F:zinc ion binding"/>
    <property type="evidence" value="ECO:0007669"/>
    <property type="project" value="UniProtKB-KW"/>
</dbReference>
<sequence length="232" mass="25933">IHTGMKPYQCQQCDKAFSTKSNLKKHLMVHTEDQKVDEEASMIESREVIEDQNADGDAAVMNANSKCVENAGNAEVVENQNIEEERFDTIADQNQQVIETESQELQSAPVTTVLEKETEIRVETVITSDMKPINGVLLYDLISISQDRESTLESEINGNKDIIVDVHHGQNSQVVEVPLSKTTGSGEEADHKRGRIFFTIDSSGMTRNISGLSISNVGNNYRQYFTDTKTQY</sequence>
<dbReference type="Proteomes" id="UP001497623">
    <property type="component" value="Unassembled WGS sequence"/>
</dbReference>
<keyword evidence="3" id="KW-0479">Metal-binding</keyword>
<keyword evidence="14" id="KW-1185">Reference proteome</keyword>
<evidence type="ECO:0000313" key="13">
    <source>
        <dbReference type="EMBL" id="CAL4061120.1"/>
    </source>
</evidence>
<dbReference type="FunFam" id="3.30.160.60:FF:000508">
    <property type="entry name" value="Myeloid zinc finger 1"/>
    <property type="match status" value="1"/>
</dbReference>
<comment type="similarity">
    <text evidence="2">Belongs to the krueppel C2H2-type zinc-finger protein family.</text>
</comment>
<dbReference type="PANTHER" id="PTHR46451">
    <property type="entry name" value="RAS-RESPONSIVE ELEMENT-BINDING PROTEIN 1"/>
    <property type="match status" value="1"/>
</dbReference>
<evidence type="ECO:0000256" key="11">
    <source>
        <dbReference type="PROSITE-ProRule" id="PRU00042"/>
    </source>
</evidence>
<accession>A0AAV2PPD0</accession>
<comment type="caution">
    <text evidence="13">The sequence shown here is derived from an EMBL/GenBank/DDBJ whole genome shotgun (WGS) entry which is preliminary data.</text>
</comment>
<evidence type="ECO:0000256" key="1">
    <source>
        <dbReference type="ARBA" id="ARBA00004123"/>
    </source>
</evidence>
<dbReference type="InterPro" id="IPR036236">
    <property type="entry name" value="Znf_C2H2_sf"/>
</dbReference>
<evidence type="ECO:0000256" key="6">
    <source>
        <dbReference type="ARBA" id="ARBA00022833"/>
    </source>
</evidence>
<dbReference type="InterPro" id="IPR052795">
    <property type="entry name" value="RREB1"/>
</dbReference>
<evidence type="ECO:0000256" key="7">
    <source>
        <dbReference type="ARBA" id="ARBA00023015"/>
    </source>
</evidence>
<proteinExistence type="inferred from homology"/>
<dbReference type="SMART" id="SM00355">
    <property type="entry name" value="ZnF_C2H2"/>
    <property type="match status" value="1"/>
</dbReference>
<keyword evidence="6" id="KW-0862">Zinc</keyword>
<feature type="non-terminal residue" evidence="13">
    <location>
        <position position="1"/>
    </location>
</feature>
<dbReference type="PROSITE" id="PS00028">
    <property type="entry name" value="ZINC_FINGER_C2H2_1"/>
    <property type="match status" value="1"/>
</dbReference>
<dbReference type="PANTHER" id="PTHR46451:SF1">
    <property type="entry name" value="RAS-RESPONSIVE ELEMENT-BINDING PROTEIN 1"/>
    <property type="match status" value="1"/>
</dbReference>
<dbReference type="InterPro" id="IPR013087">
    <property type="entry name" value="Znf_C2H2_type"/>
</dbReference>
<feature type="domain" description="C2H2-type" evidence="12">
    <location>
        <begin position="8"/>
        <end position="35"/>
    </location>
</feature>
<evidence type="ECO:0000256" key="9">
    <source>
        <dbReference type="ARBA" id="ARBA00023163"/>
    </source>
</evidence>
<evidence type="ECO:0000256" key="8">
    <source>
        <dbReference type="ARBA" id="ARBA00023125"/>
    </source>
</evidence>
<dbReference type="Gene3D" id="3.30.160.60">
    <property type="entry name" value="Classic Zinc Finger"/>
    <property type="match status" value="1"/>
</dbReference>
<dbReference type="EMBL" id="CAXKWB010000533">
    <property type="protein sequence ID" value="CAL4061120.1"/>
    <property type="molecule type" value="Genomic_DNA"/>
</dbReference>
<dbReference type="GO" id="GO:0005634">
    <property type="term" value="C:nucleus"/>
    <property type="evidence" value="ECO:0007669"/>
    <property type="project" value="UniProtKB-SubCell"/>
</dbReference>
<reference evidence="13 14" key="1">
    <citation type="submission" date="2024-05" db="EMBL/GenBank/DDBJ databases">
        <authorList>
            <person name="Wallberg A."/>
        </authorList>
    </citation>
    <scope>NUCLEOTIDE SEQUENCE [LARGE SCALE GENOMIC DNA]</scope>
</reference>
<keyword evidence="5 11" id="KW-0863">Zinc-finger</keyword>
<dbReference type="GO" id="GO:0000978">
    <property type="term" value="F:RNA polymerase II cis-regulatory region sequence-specific DNA binding"/>
    <property type="evidence" value="ECO:0007669"/>
    <property type="project" value="TreeGrafter"/>
</dbReference>
<feature type="non-terminal residue" evidence="13">
    <location>
        <position position="232"/>
    </location>
</feature>
<gene>
    <name evidence="13" type="ORF">MNOR_LOCUS1870</name>
</gene>
<protein>
    <recommendedName>
        <fullName evidence="12">C2H2-type domain-containing protein</fullName>
    </recommendedName>
</protein>
<keyword evidence="4" id="KW-0677">Repeat</keyword>
<dbReference type="Pfam" id="PF00096">
    <property type="entry name" value="zf-C2H2"/>
    <property type="match status" value="1"/>
</dbReference>
<evidence type="ECO:0000313" key="14">
    <source>
        <dbReference type="Proteomes" id="UP001497623"/>
    </source>
</evidence>
<keyword evidence="10" id="KW-0539">Nucleus</keyword>
<dbReference type="AlphaFoldDB" id="A0AAV2PPD0"/>
<comment type="subcellular location">
    <subcellularLocation>
        <location evidence="1">Nucleus</location>
    </subcellularLocation>
</comment>
<evidence type="ECO:0000256" key="2">
    <source>
        <dbReference type="ARBA" id="ARBA00006991"/>
    </source>
</evidence>
<keyword evidence="9" id="KW-0804">Transcription</keyword>
<dbReference type="GO" id="GO:0001228">
    <property type="term" value="F:DNA-binding transcription activator activity, RNA polymerase II-specific"/>
    <property type="evidence" value="ECO:0007669"/>
    <property type="project" value="TreeGrafter"/>
</dbReference>
<organism evidence="13 14">
    <name type="scientific">Meganyctiphanes norvegica</name>
    <name type="common">Northern krill</name>
    <name type="synonym">Thysanopoda norvegica</name>
    <dbReference type="NCBI Taxonomy" id="48144"/>
    <lineage>
        <taxon>Eukaryota</taxon>
        <taxon>Metazoa</taxon>
        <taxon>Ecdysozoa</taxon>
        <taxon>Arthropoda</taxon>
        <taxon>Crustacea</taxon>
        <taxon>Multicrustacea</taxon>
        <taxon>Malacostraca</taxon>
        <taxon>Eumalacostraca</taxon>
        <taxon>Eucarida</taxon>
        <taxon>Euphausiacea</taxon>
        <taxon>Euphausiidae</taxon>
        <taxon>Meganyctiphanes</taxon>
    </lineage>
</organism>